<feature type="compositionally biased region" description="Basic and acidic residues" evidence="1">
    <location>
        <begin position="1296"/>
        <end position="1305"/>
    </location>
</feature>
<feature type="compositionally biased region" description="Gly residues" evidence="1">
    <location>
        <begin position="758"/>
        <end position="779"/>
    </location>
</feature>
<keyword evidence="4" id="KW-1185">Reference proteome</keyword>
<feature type="compositionally biased region" description="Pro residues" evidence="1">
    <location>
        <begin position="40"/>
        <end position="54"/>
    </location>
</feature>
<dbReference type="EMBL" id="BTSY01000006">
    <property type="protein sequence ID" value="GMT33505.1"/>
    <property type="molecule type" value="Genomic_DNA"/>
</dbReference>
<feature type="compositionally biased region" description="Basic and acidic residues" evidence="1">
    <location>
        <begin position="1214"/>
        <end position="1223"/>
    </location>
</feature>
<reference evidence="3" key="1">
    <citation type="submission" date="2023-10" db="EMBL/GenBank/DDBJ databases">
        <title>Genome assembly of Pristionchus species.</title>
        <authorList>
            <person name="Yoshida K."/>
            <person name="Sommer R.J."/>
        </authorList>
    </citation>
    <scope>NUCLEOTIDE SEQUENCE</scope>
    <source>
        <strain evidence="3">RS5133</strain>
    </source>
</reference>
<protein>
    <recommendedName>
        <fullName evidence="2">TFIIS central domain-containing protein</fullName>
    </recommendedName>
</protein>
<dbReference type="PANTHER" id="PTHR11477:SF51">
    <property type="entry name" value="PROTEIN PARTNER OF SNF, ISOFORM B"/>
    <property type="match status" value="1"/>
</dbReference>
<feature type="compositionally biased region" description="Low complexity" evidence="1">
    <location>
        <begin position="1067"/>
        <end position="1079"/>
    </location>
</feature>
<dbReference type="Pfam" id="PF07500">
    <property type="entry name" value="TFIIS_M"/>
    <property type="match status" value="1"/>
</dbReference>
<feature type="compositionally biased region" description="Basic and acidic residues" evidence="1">
    <location>
        <begin position="1038"/>
        <end position="1049"/>
    </location>
</feature>
<evidence type="ECO:0000256" key="1">
    <source>
        <dbReference type="SAM" id="MobiDB-lite"/>
    </source>
</evidence>
<feature type="compositionally biased region" description="Pro residues" evidence="1">
    <location>
        <begin position="1356"/>
        <end position="1366"/>
    </location>
</feature>
<feature type="region of interest" description="Disordered" evidence="1">
    <location>
        <begin position="707"/>
        <end position="844"/>
    </location>
</feature>
<evidence type="ECO:0000313" key="3">
    <source>
        <dbReference type="EMBL" id="GMT33505.1"/>
    </source>
</evidence>
<feature type="region of interest" description="Disordered" evidence="1">
    <location>
        <begin position="108"/>
        <end position="287"/>
    </location>
</feature>
<dbReference type="Pfam" id="PF07744">
    <property type="entry name" value="SPOC"/>
    <property type="match status" value="1"/>
</dbReference>
<dbReference type="PANTHER" id="PTHR11477">
    <property type="entry name" value="TRANSCRIPTION FACTOR S-II ZINC FINGER DOMAIN-CONTAINING PROTEIN"/>
    <property type="match status" value="1"/>
</dbReference>
<feature type="region of interest" description="Disordered" evidence="1">
    <location>
        <begin position="1214"/>
        <end position="1366"/>
    </location>
</feature>
<dbReference type="PROSITE" id="PS51321">
    <property type="entry name" value="TFIIS_CENTRAL"/>
    <property type="match status" value="1"/>
</dbReference>
<evidence type="ECO:0000259" key="2">
    <source>
        <dbReference type="PROSITE" id="PS51321"/>
    </source>
</evidence>
<dbReference type="GO" id="GO:0006351">
    <property type="term" value="P:DNA-templated transcription"/>
    <property type="evidence" value="ECO:0007669"/>
    <property type="project" value="InterPro"/>
</dbReference>
<feature type="compositionally biased region" description="Basic and acidic residues" evidence="1">
    <location>
        <begin position="139"/>
        <end position="154"/>
    </location>
</feature>
<feature type="region of interest" description="Disordered" evidence="1">
    <location>
        <begin position="1057"/>
        <end position="1123"/>
    </location>
</feature>
<feature type="region of interest" description="Disordered" evidence="1">
    <location>
        <begin position="626"/>
        <end position="681"/>
    </location>
</feature>
<dbReference type="GO" id="GO:0005634">
    <property type="term" value="C:nucleus"/>
    <property type="evidence" value="ECO:0007669"/>
    <property type="project" value="TreeGrafter"/>
</dbReference>
<dbReference type="InterPro" id="IPR003618">
    <property type="entry name" value="TFIIS_cen_dom"/>
</dbReference>
<sequence length="1366" mass="150707">MSDSEDDAPLQVKQESISDDDDVPLKIKRESTSDAETEPNPAPEPEPVVAPEPDPAIEQDSEPVLNEYHPAEAGRRAPYKRLYPGFKEGVELKRIDESLARSVAARLYTEDMLKKKKGSSSTPKPTPKHEKGEKKVKRDVKEPESERKRKKDDEGGNAAKKYRMISSPSSSDSEDDKPIKPAPTKPAVLDLSENGSRDSPKTDLTTEDDDKKKNGEDSEGPMGKKKEEKRKEKDARRKEREDREKKEKEKKSSAPIVSTPKTKMVDLFAGMEASGNAKRERRQKTWSDPHRILTVGWSNERILTHFKGFAHVYINSLSKEEVDDILGGVVDTEVVLKKKKEKERDKDRDRKKEKKKEEPIYNGDGSPVRESIDSDASEGDIVLQRKKTPKKPQETRKCEECSQPFYLDNPEGLGKDSVWCGKECVEARVAMAFEAIDEPTAKVALVRTDGQLCTDGPTLETLSQFMLQFPEYVPVLPEKKEAPKPPPSAAQPPKVISKSSDTIRVGVRRALGEALLGRVKKTIGCTFRMKECKEMADRLEAELFIANNQNAFNKEYKVWFGAFVKAVKTPLNKGFFHRVLAGLISVQRVVKLDEKAMMSEEYASAVTTAETTTTAATAAAAAVSDDIPMEDASSSPSTPTIAPRSTSNPVASMRRIPKLPPGAKQPNGSSALDSILGDGQKNTTAQHNSHFYDANCDICMAKTKAASDRALKEEIERQKAREKREEYKRRSEIEKSRPRDSLASRGGKPRSRSASPDYGGGGGFDDNDDYGGGGGGSPSGGEKREFQRRSRSRSPPRKPNIPSRFGERRRSRSKDRENTRKSRWSPSRGRRSRSKSPEDPWNTRSPLIWRGELSMMTNITLVTLRAISNPAAFALREYLPSELKVKGRIQHLAFFDYLMTVRTSNVKDIVVFEAMKPDTTMLEAAFSQLVDDMNRSSKYLVLNLDDCALIKDGYLLPLSRDDDIPAVLLPFSGPGVPHSERKDMLLLVITLQKKWSGALPPAPPQLPPMSSLVPMTEDKILHTRDLLNAARAQQQQQQEERPYSPSEEYREMAAVRRPPFTPPPLVHSPSLLPPSFHHSMGPPPTGWNGHEERAATPEQPPMAVNLDYGAGEEDEGAAPSNGLDSLLPPAFFELSRRAAETRSDEDQIPQIHSLEDFLLFINSTDNPKRVKEVLNTFMQNPDITEEERGIVKSAVIEKIRAEKLKKEALKREQDAAAGIEERPPSAAANGQGTDEVDGAAPGDRPFSPSDFDSGDAPASFVNNANSILSTLRKESNSNEDSTDSTSLEDLMGGGKGEGEKDKESVDITPKPVPPPILPTLMGVPGVPPPPPPPPSGLEAPPPPPPPVGAPTTSCLLPPPPPPPALP</sequence>
<gene>
    <name evidence="3" type="ORF">PFISCL1PPCAC_24802</name>
</gene>
<dbReference type="Proteomes" id="UP001432322">
    <property type="component" value="Unassembled WGS sequence"/>
</dbReference>
<feature type="compositionally biased region" description="Basic and acidic residues" evidence="1">
    <location>
        <begin position="209"/>
        <end position="252"/>
    </location>
</feature>
<feature type="compositionally biased region" description="Pro residues" evidence="1">
    <location>
        <begin position="1325"/>
        <end position="1348"/>
    </location>
</feature>
<feature type="compositionally biased region" description="Polar residues" evidence="1">
    <location>
        <begin position="1260"/>
        <end position="1269"/>
    </location>
</feature>
<feature type="compositionally biased region" description="Low complexity" evidence="1">
    <location>
        <begin position="633"/>
        <end position="647"/>
    </location>
</feature>
<feature type="compositionally biased region" description="Basic and acidic residues" evidence="1">
    <location>
        <begin position="342"/>
        <end position="359"/>
    </location>
</feature>
<feature type="region of interest" description="Disordered" evidence="1">
    <location>
        <begin position="340"/>
        <end position="397"/>
    </location>
</feature>
<dbReference type="InterPro" id="IPR012921">
    <property type="entry name" value="SPOC_C"/>
</dbReference>
<accession>A0AAV5WSA9</accession>
<feature type="compositionally biased region" description="Basic and acidic residues" evidence="1">
    <location>
        <begin position="707"/>
        <end position="742"/>
    </location>
</feature>
<feature type="compositionally biased region" description="Basic and acidic residues" evidence="1">
    <location>
        <begin position="23"/>
        <end position="32"/>
    </location>
</feature>
<feature type="region of interest" description="Disordered" evidence="1">
    <location>
        <begin position="1"/>
        <end position="82"/>
    </location>
</feature>
<feature type="domain" description="TFIIS central" evidence="2">
    <location>
        <begin position="503"/>
        <end position="625"/>
    </location>
</feature>
<feature type="non-terminal residue" evidence="3">
    <location>
        <position position="1366"/>
    </location>
</feature>
<proteinExistence type="predicted"/>
<dbReference type="InterPro" id="IPR036575">
    <property type="entry name" value="TFIIS_cen_dom_sf"/>
</dbReference>
<organism evidence="3 4">
    <name type="scientific">Pristionchus fissidentatus</name>
    <dbReference type="NCBI Taxonomy" id="1538716"/>
    <lineage>
        <taxon>Eukaryota</taxon>
        <taxon>Metazoa</taxon>
        <taxon>Ecdysozoa</taxon>
        <taxon>Nematoda</taxon>
        <taxon>Chromadorea</taxon>
        <taxon>Rhabditida</taxon>
        <taxon>Rhabditina</taxon>
        <taxon>Diplogasteromorpha</taxon>
        <taxon>Diplogasteroidea</taxon>
        <taxon>Neodiplogasteridae</taxon>
        <taxon>Pristionchus</taxon>
    </lineage>
</organism>
<dbReference type="Gene3D" id="1.10.472.30">
    <property type="entry name" value="Transcription elongation factor S-II, central domain"/>
    <property type="match status" value="1"/>
</dbReference>
<evidence type="ECO:0000313" key="4">
    <source>
        <dbReference type="Proteomes" id="UP001432322"/>
    </source>
</evidence>
<feature type="region of interest" description="Disordered" evidence="1">
    <location>
        <begin position="1030"/>
        <end position="1049"/>
    </location>
</feature>
<name>A0AAV5WSA9_9BILA</name>
<dbReference type="CDD" id="cd21538">
    <property type="entry name" value="SPOC_TFIIS"/>
    <property type="match status" value="1"/>
</dbReference>
<comment type="caution">
    <text evidence="3">The sequence shown here is derived from an EMBL/GenBank/DDBJ whole genome shotgun (WGS) entry which is preliminary data.</text>
</comment>
<dbReference type="SUPFAM" id="SSF46942">
    <property type="entry name" value="Elongation factor TFIIS domain 2"/>
    <property type="match status" value="1"/>
</dbReference>